<dbReference type="RefSeq" id="WP_134246858.1">
    <property type="nucleotide sequence ID" value="NZ_SNQI01000001.1"/>
</dbReference>
<dbReference type="Proteomes" id="UP000298517">
    <property type="component" value="Unassembled WGS sequence"/>
</dbReference>
<dbReference type="Gene3D" id="1.10.10.10">
    <property type="entry name" value="Winged helix-like DNA-binding domain superfamily/Winged helix DNA-binding domain"/>
    <property type="match status" value="1"/>
</dbReference>
<comment type="similarity">
    <text evidence="1">Belongs to the sigma-70 factor family. ECF subfamily.</text>
</comment>
<dbReference type="InterPro" id="IPR014284">
    <property type="entry name" value="RNA_pol_sigma-70_dom"/>
</dbReference>
<dbReference type="OrthoDB" id="1160671at2"/>
<dbReference type="Gene3D" id="1.10.1740.10">
    <property type="match status" value="1"/>
</dbReference>
<evidence type="ECO:0000256" key="2">
    <source>
        <dbReference type="ARBA" id="ARBA00023015"/>
    </source>
</evidence>
<evidence type="ECO:0000256" key="4">
    <source>
        <dbReference type="ARBA" id="ARBA00023163"/>
    </source>
</evidence>
<dbReference type="InterPro" id="IPR013249">
    <property type="entry name" value="RNA_pol_sigma70_r4_t2"/>
</dbReference>
<dbReference type="SUPFAM" id="SSF88946">
    <property type="entry name" value="Sigma2 domain of RNA polymerase sigma factors"/>
    <property type="match status" value="1"/>
</dbReference>
<dbReference type="EMBL" id="SNQI01000001">
    <property type="protein sequence ID" value="TEW76848.1"/>
    <property type="molecule type" value="Genomic_DNA"/>
</dbReference>
<reference evidence="7 8" key="1">
    <citation type="journal article" date="2011" name="J. Microbiol.">
        <title>Gramella jeungdoensis sp. nov., isolated from a solar saltern in Korea.</title>
        <authorList>
            <person name="Joung Y."/>
            <person name="Kim H."/>
            <person name="Jang T."/>
            <person name="Ahn T.S."/>
            <person name="Joh K."/>
        </authorList>
    </citation>
    <scope>NUCLEOTIDE SEQUENCE [LARGE SCALE GENOMIC DNA]</scope>
    <source>
        <strain evidence="7 8">KCTC 23123</strain>
    </source>
</reference>
<dbReference type="NCBIfam" id="TIGR02937">
    <property type="entry name" value="sigma70-ECF"/>
    <property type="match status" value="1"/>
</dbReference>
<name>A0A4Y8AY68_9FLAO</name>
<dbReference type="InterPro" id="IPR007627">
    <property type="entry name" value="RNA_pol_sigma70_r2"/>
</dbReference>
<evidence type="ECO:0000256" key="3">
    <source>
        <dbReference type="ARBA" id="ARBA00023082"/>
    </source>
</evidence>
<dbReference type="AlphaFoldDB" id="A0A4Y8AY68"/>
<evidence type="ECO:0000313" key="7">
    <source>
        <dbReference type="EMBL" id="TEW76848.1"/>
    </source>
</evidence>
<keyword evidence="2" id="KW-0805">Transcription regulation</keyword>
<evidence type="ECO:0000259" key="6">
    <source>
        <dbReference type="Pfam" id="PF08281"/>
    </source>
</evidence>
<dbReference type="GO" id="GO:0003677">
    <property type="term" value="F:DNA binding"/>
    <property type="evidence" value="ECO:0007669"/>
    <property type="project" value="InterPro"/>
</dbReference>
<feature type="domain" description="RNA polymerase sigma factor 70 region 4 type 2" evidence="6">
    <location>
        <begin position="121"/>
        <end position="172"/>
    </location>
</feature>
<keyword evidence="4" id="KW-0804">Transcription</keyword>
<protein>
    <submittedName>
        <fullName evidence="7">Sigma-70 family RNA polymerase sigma factor</fullName>
    </submittedName>
</protein>
<dbReference type="Pfam" id="PF04542">
    <property type="entry name" value="Sigma70_r2"/>
    <property type="match status" value="1"/>
</dbReference>
<comment type="caution">
    <text evidence="7">The sequence shown here is derived from an EMBL/GenBank/DDBJ whole genome shotgun (WGS) entry which is preliminary data.</text>
</comment>
<dbReference type="Pfam" id="PF08281">
    <property type="entry name" value="Sigma70_r4_2"/>
    <property type="match status" value="1"/>
</dbReference>
<evidence type="ECO:0000259" key="5">
    <source>
        <dbReference type="Pfam" id="PF04542"/>
    </source>
</evidence>
<dbReference type="PANTHER" id="PTHR43133:SF46">
    <property type="entry name" value="RNA POLYMERASE SIGMA-70 FACTOR ECF SUBFAMILY"/>
    <property type="match status" value="1"/>
</dbReference>
<keyword evidence="8" id="KW-1185">Reference proteome</keyword>
<dbReference type="InterPro" id="IPR013325">
    <property type="entry name" value="RNA_pol_sigma_r2"/>
</dbReference>
<dbReference type="InterPro" id="IPR039425">
    <property type="entry name" value="RNA_pol_sigma-70-like"/>
</dbReference>
<sequence length="182" mass="21199">MSKTFFLTNKIVEDCKQNNRKAQMQLYDLYCEAMFTIALRYVKDSFVAEDMTQDAFIKVFKSIKTFKGEVTIGAWIKRIVINQCIDYLKKKRIELVSIEEKELTISDDANWAVNEEVTTDIVVSAINSLPEKYKVVLNLYLIEGYDHQEIAQVLKITEVTSRSQLMRGKNKLKNELKAYNYV</sequence>
<dbReference type="GO" id="GO:0006352">
    <property type="term" value="P:DNA-templated transcription initiation"/>
    <property type="evidence" value="ECO:0007669"/>
    <property type="project" value="InterPro"/>
</dbReference>
<keyword evidence="3" id="KW-0731">Sigma factor</keyword>
<accession>A0A4Y8AY68</accession>
<dbReference type="CDD" id="cd06171">
    <property type="entry name" value="Sigma70_r4"/>
    <property type="match status" value="1"/>
</dbReference>
<gene>
    <name evidence="7" type="ORF">E2488_03090</name>
</gene>
<dbReference type="InterPro" id="IPR013324">
    <property type="entry name" value="RNA_pol_sigma_r3/r4-like"/>
</dbReference>
<dbReference type="InterPro" id="IPR036388">
    <property type="entry name" value="WH-like_DNA-bd_sf"/>
</dbReference>
<evidence type="ECO:0000256" key="1">
    <source>
        <dbReference type="ARBA" id="ARBA00010641"/>
    </source>
</evidence>
<feature type="domain" description="RNA polymerase sigma-70 region 2" evidence="5">
    <location>
        <begin position="27"/>
        <end position="92"/>
    </location>
</feature>
<dbReference type="GO" id="GO:0016987">
    <property type="term" value="F:sigma factor activity"/>
    <property type="evidence" value="ECO:0007669"/>
    <property type="project" value="UniProtKB-KW"/>
</dbReference>
<dbReference type="SUPFAM" id="SSF88659">
    <property type="entry name" value="Sigma3 and sigma4 domains of RNA polymerase sigma factors"/>
    <property type="match status" value="1"/>
</dbReference>
<evidence type="ECO:0000313" key="8">
    <source>
        <dbReference type="Proteomes" id="UP000298517"/>
    </source>
</evidence>
<organism evidence="7 8">
    <name type="scientific">Gramella jeungdoensis</name>
    <dbReference type="NCBI Taxonomy" id="708091"/>
    <lineage>
        <taxon>Bacteria</taxon>
        <taxon>Pseudomonadati</taxon>
        <taxon>Bacteroidota</taxon>
        <taxon>Flavobacteriia</taxon>
        <taxon>Flavobacteriales</taxon>
        <taxon>Flavobacteriaceae</taxon>
        <taxon>Christiangramia</taxon>
    </lineage>
</organism>
<dbReference type="PANTHER" id="PTHR43133">
    <property type="entry name" value="RNA POLYMERASE ECF-TYPE SIGMA FACTO"/>
    <property type="match status" value="1"/>
</dbReference>
<proteinExistence type="inferred from homology"/>